<keyword evidence="2" id="KW-1133">Transmembrane helix</keyword>
<dbReference type="AlphaFoldDB" id="A0A1I2IDP9"/>
<accession>A0A1I2IDP9</accession>
<keyword evidence="4" id="KW-1185">Reference proteome</keyword>
<evidence type="ECO:0000313" key="4">
    <source>
        <dbReference type="Proteomes" id="UP000199323"/>
    </source>
</evidence>
<protein>
    <submittedName>
        <fullName evidence="3">Uncharacterized protein</fullName>
    </submittedName>
</protein>
<feature type="region of interest" description="Disordered" evidence="1">
    <location>
        <begin position="71"/>
        <end position="161"/>
    </location>
</feature>
<proteinExistence type="predicted"/>
<keyword evidence="2" id="KW-0812">Transmembrane</keyword>
<reference evidence="3 4" key="1">
    <citation type="submission" date="2016-10" db="EMBL/GenBank/DDBJ databases">
        <authorList>
            <person name="de Groot N.N."/>
        </authorList>
    </citation>
    <scope>NUCLEOTIDE SEQUENCE [LARGE SCALE GENOMIC DNA]</scope>
    <source>
        <strain evidence="3 4">CGMCC 4.3510</strain>
    </source>
</reference>
<evidence type="ECO:0000256" key="1">
    <source>
        <dbReference type="SAM" id="MobiDB-lite"/>
    </source>
</evidence>
<evidence type="ECO:0000313" key="3">
    <source>
        <dbReference type="EMBL" id="SFF39773.1"/>
    </source>
</evidence>
<feature type="compositionally biased region" description="Basic residues" evidence="1">
    <location>
        <begin position="149"/>
        <end position="161"/>
    </location>
</feature>
<dbReference type="RefSeq" id="WP_245796205.1">
    <property type="nucleotide sequence ID" value="NZ_FONG01000013.1"/>
</dbReference>
<evidence type="ECO:0000256" key="2">
    <source>
        <dbReference type="SAM" id="Phobius"/>
    </source>
</evidence>
<sequence length="161" mass="16954">MLILGLLLLAGAGVFTGLVIADNTSGGPDYNVSVLGHSIATMNSLEIFCAGLALALIFCLGAAMAMAGGVSRRHRSRKLTEARRSAAENARERDALAARLDTMTEQETAPAAREGHAPDHAYEPDGTPGYGADTGRAADDDRPPERAGATRHRHARHLFGH</sequence>
<dbReference type="STRING" id="380248.SAMN05216251_11357"/>
<name>A0A1I2IDP9_9ACTN</name>
<feature type="transmembrane region" description="Helical" evidence="2">
    <location>
        <begin position="45"/>
        <end position="70"/>
    </location>
</feature>
<keyword evidence="2" id="KW-0472">Membrane</keyword>
<feature type="compositionally biased region" description="Basic and acidic residues" evidence="1">
    <location>
        <begin position="136"/>
        <end position="145"/>
    </location>
</feature>
<organism evidence="3 4">
    <name type="scientific">Actinacidiphila alni</name>
    <dbReference type="NCBI Taxonomy" id="380248"/>
    <lineage>
        <taxon>Bacteria</taxon>
        <taxon>Bacillati</taxon>
        <taxon>Actinomycetota</taxon>
        <taxon>Actinomycetes</taxon>
        <taxon>Kitasatosporales</taxon>
        <taxon>Streptomycetaceae</taxon>
        <taxon>Actinacidiphila</taxon>
    </lineage>
</organism>
<gene>
    <name evidence="3" type="ORF">SAMN05216251_11357</name>
</gene>
<dbReference type="Proteomes" id="UP000199323">
    <property type="component" value="Unassembled WGS sequence"/>
</dbReference>
<feature type="compositionally biased region" description="Basic and acidic residues" evidence="1">
    <location>
        <begin position="113"/>
        <end position="123"/>
    </location>
</feature>
<dbReference type="EMBL" id="FONG01000013">
    <property type="protein sequence ID" value="SFF39773.1"/>
    <property type="molecule type" value="Genomic_DNA"/>
</dbReference>
<feature type="compositionally biased region" description="Basic and acidic residues" evidence="1">
    <location>
        <begin position="78"/>
        <end position="96"/>
    </location>
</feature>